<keyword evidence="2" id="KW-0808">Transferase</keyword>
<feature type="binding site" evidence="3">
    <location>
        <position position="266"/>
    </location>
    <ligand>
        <name>dimethylallyl diphosphate</name>
        <dbReference type="ChEBI" id="CHEBI:57623"/>
    </ligand>
</feature>
<name>A0AAN7C2N1_9PEZI</name>
<protein>
    <submittedName>
        <fullName evidence="4">Aromatic prenyltransferase</fullName>
    </submittedName>
</protein>
<sequence length="475" mass="52744">MVHQNGTSKVKPSDGESASAWKALSQYLPARNADYDFWWQFTGGHLATILEEADYPMHKQYEALLFHYHWAVPYMGPAPRADGKALRWKSLVQPDGTPIEYSWKWPIKPNDRPEVRYDFEPIGEFAGVGEVDPLNQLATREMLGRLAAVMPSVDNTWFHHLLSTLYEHDYSKLAAEAKAVAPVSTTVLVAAEFYAKGVVFKTYCQPRLLGHPGVTPIPLYEEAIRQMEPNSPAREAVHDFLATSPEGQLMSPFSVGIDNVAPEKSRLKWYFNSPHTSFASVRHIMTLNGRITSPHLAKQLADLSELIKTVLGLPPDFPDDAHAAVELGAESPYSFPTPAAPHPDESTGTDAVTPSPVLPGYVYYFDVAPGQALPGVKFSIPLRNYARDDLSIAQAFTAFMDARGRGAYSARYMALLERLAAEEGARLADKRGLQAFISVLFRSDGELDITTYFAAQAFKPWPAPRRSTLRRGEGY</sequence>
<evidence type="ECO:0000313" key="5">
    <source>
        <dbReference type="Proteomes" id="UP001303760"/>
    </source>
</evidence>
<dbReference type="InterPro" id="IPR033964">
    <property type="entry name" value="ABBA"/>
</dbReference>
<keyword evidence="5" id="KW-1185">Reference proteome</keyword>
<dbReference type="Pfam" id="PF11991">
    <property type="entry name" value="Trp_DMAT"/>
    <property type="match status" value="1"/>
</dbReference>
<dbReference type="SFLD" id="SFLDG01162">
    <property type="entry name" value="I"/>
    <property type="match status" value="1"/>
</dbReference>
<evidence type="ECO:0000256" key="2">
    <source>
        <dbReference type="ARBA" id="ARBA00022679"/>
    </source>
</evidence>
<dbReference type="SFLD" id="SFLDS00036">
    <property type="entry name" value="Aromatic_Prenyltransferase"/>
    <property type="match status" value="1"/>
</dbReference>
<feature type="binding site" evidence="3">
    <location>
        <position position="268"/>
    </location>
    <ligand>
        <name>dimethylallyl diphosphate</name>
        <dbReference type="ChEBI" id="CHEBI:57623"/>
    </ligand>
</feature>
<reference evidence="4" key="1">
    <citation type="journal article" date="2023" name="Mol. Phylogenet. Evol.">
        <title>Genome-scale phylogeny and comparative genomics of the fungal order Sordariales.</title>
        <authorList>
            <person name="Hensen N."/>
            <person name="Bonometti L."/>
            <person name="Westerberg I."/>
            <person name="Brannstrom I.O."/>
            <person name="Guillou S."/>
            <person name="Cros-Aarteil S."/>
            <person name="Calhoun S."/>
            <person name="Haridas S."/>
            <person name="Kuo A."/>
            <person name="Mondo S."/>
            <person name="Pangilinan J."/>
            <person name="Riley R."/>
            <person name="LaButti K."/>
            <person name="Andreopoulos B."/>
            <person name="Lipzen A."/>
            <person name="Chen C."/>
            <person name="Yan M."/>
            <person name="Daum C."/>
            <person name="Ng V."/>
            <person name="Clum A."/>
            <person name="Steindorff A."/>
            <person name="Ohm R.A."/>
            <person name="Martin F."/>
            <person name="Silar P."/>
            <person name="Natvig D.O."/>
            <person name="Lalanne C."/>
            <person name="Gautier V."/>
            <person name="Ament-Velasquez S.L."/>
            <person name="Kruys A."/>
            <person name="Hutchinson M.I."/>
            <person name="Powell A.J."/>
            <person name="Barry K."/>
            <person name="Miller A.N."/>
            <person name="Grigoriev I.V."/>
            <person name="Debuchy R."/>
            <person name="Gladieux P."/>
            <person name="Hiltunen Thoren M."/>
            <person name="Johannesson H."/>
        </authorList>
    </citation>
    <scope>NUCLEOTIDE SEQUENCE</scope>
    <source>
        <strain evidence="4">CBS 532.94</strain>
    </source>
</reference>
<evidence type="ECO:0000256" key="3">
    <source>
        <dbReference type="PIRSR" id="PIRSR000509-1"/>
    </source>
</evidence>
<dbReference type="PANTHER" id="PTHR40627">
    <property type="entry name" value="INDOLE PRENYLTRANSFERASE TDIB-RELATED"/>
    <property type="match status" value="1"/>
</dbReference>
<dbReference type="Proteomes" id="UP001303760">
    <property type="component" value="Unassembled WGS sequence"/>
</dbReference>
<organism evidence="4 5">
    <name type="scientific">Achaetomium macrosporum</name>
    <dbReference type="NCBI Taxonomy" id="79813"/>
    <lineage>
        <taxon>Eukaryota</taxon>
        <taxon>Fungi</taxon>
        <taxon>Dikarya</taxon>
        <taxon>Ascomycota</taxon>
        <taxon>Pezizomycotina</taxon>
        <taxon>Sordariomycetes</taxon>
        <taxon>Sordariomycetidae</taxon>
        <taxon>Sordariales</taxon>
        <taxon>Chaetomiaceae</taxon>
        <taxon>Achaetomium</taxon>
    </lineage>
</organism>
<dbReference type="InterPro" id="IPR012148">
    <property type="entry name" value="ABBA_DMATS-like"/>
</dbReference>
<dbReference type="EMBL" id="MU860414">
    <property type="protein sequence ID" value="KAK4234120.1"/>
    <property type="molecule type" value="Genomic_DNA"/>
</dbReference>
<dbReference type="AlphaFoldDB" id="A0AAN7C2N1"/>
<dbReference type="NCBIfam" id="TIGR03429">
    <property type="entry name" value="arom_pren_DMATS"/>
    <property type="match status" value="1"/>
</dbReference>
<comment type="similarity">
    <text evidence="1">Belongs to the tryptophan dimethylallyltransferase family.</text>
</comment>
<reference evidence="4" key="2">
    <citation type="submission" date="2023-05" db="EMBL/GenBank/DDBJ databases">
        <authorList>
            <consortium name="Lawrence Berkeley National Laboratory"/>
            <person name="Steindorff A."/>
            <person name="Hensen N."/>
            <person name="Bonometti L."/>
            <person name="Westerberg I."/>
            <person name="Brannstrom I.O."/>
            <person name="Guillou S."/>
            <person name="Cros-Aarteil S."/>
            <person name="Calhoun S."/>
            <person name="Haridas S."/>
            <person name="Kuo A."/>
            <person name="Mondo S."/>
            <person name="Pangilinan J."/>
            <person name="Riley R."/>
            <person name="Labutti K."/>
            <person name="Andreopoulos B."/>
            <person name="Lipzen A."/>
            <person name="Chen C."/>
            <person name="Yanf M."/>
            <person name="Daum C."/>
            <person name="Ng V."/>
            <person name="Clum A."/>
            <person name="Ohm R."/>
            <person name="Martin F."/>
            <person name="Silar P."/>
            <person name="Natvig D."/>
            <person name="Lalanne C."/>
            <person name="Gautier V."/>
            <person name="Ament-Velasquez S.L."/>
            <person name="Kruys A."/>
            <person name="Hutchinson M.I."/>
            <person name="Powell A.J."/>
            <person name="Barry K."/>
            <person name="Miller A.N."/>
            <person name="Grigoriev I.V."/>
            <person name="Debuchy R."/>
            <person name="Gladieux P."/>
            <person name="Thoren M.H."/>
            <person name="Johannesson H."/>
        </authorList>
    </citation>
    <scope>NUCLEOTIDE SEQUENCE</scope>
    <source>
        <strain evidence="4">CBS 532.94</strain>
    </source>
</reference>
<dbReference type="PANTHER" id="PTHR40627:SF4">
    <property type="entry name" value="PRENYLTRANSFERASE ASQH1-RELATED"/>
    <property type="match status" value="1"/>
</dbReference>
<dbReference type="InterPro" id="IPR017795">
    <property type="entry name" value="ABBA_NscD-like"/>
</dbReference>
<dbReference type="PIRSF" id="PIRSF000509">
    <property type="entry name" value="Trp_DMAT"/>
    <property type="match status" value="1"/>
</dbReference>
<feature type="binding site" evidence="3">
    <location>
        <position position="203"/>
    </location>
    <ligand>
        <name>dimethylallyl diphosphate</name>
        <dbReference type="ChEBI" id="CHEBI:57623"/>
    </ligand>
</feature>
<dbReference type="GO" id="GO:0004659">
    <property type="term" value="F:prenyltransferase activity"/>
    <property type="evidence" value="ECO:0007669"/>
    <property type="project" value="TreeGrafter"/>
</dbReference>
<evidence type="ECO:0000313" key="4">
    <source>
        <dbReference type="EMBL" id="KAK4234120.1"/>
    </source>
</evidence>
<gene>
    <name evidence="4" type="ORF">C8A03DRAFT_18918</name>
</gene>
<feature type="binding site" evidence="3">
    <location>
        <position position="116"/>
    </location>
    <ligand>
        <name>dimethylallyl diphosphate</name>
        <dbReference type="ChEBI" id="CHEBI:57623"/>
    </ligand>
</feature>
<dbReference type="GO" id="GO:0009820">
    <property type="term" value="P:alkaloid metabolic process"/>
    <property type="evidence" value="ECO:0007669"/>
    <property type="project" value="InterPro"/>
</dbReference>
<feature type="binding site" evidence="3">
    <location>
        <position position="270"/>
    </location>
    <ligand>
        <name>dimethylallyl diphosphate</name>
        <dbReference type="ChEBI" id="CHEBI:57623"/>
    </ligand>
</feature>
<feature type="binding site" evidence="3">
    <location>
        <position position="201"/>
    </location>
    <ligand>
        <name>dimethylallyl diphosphate</name>
        <dbReference type="ChEBI" id="CHEBI:57623"/>
    </ligand>
</feature>
<feature type="binding site" evidence="3">
    <location>
        <position position="100"/>
    </location>
    <ligand>
        <name>dimethylallyl diphosphate</name>
        <dbReference type="ChEBI" id="CHEBI:57623"/>
    </ligand>
</feature>
<proteinExistence type="inferred from homology"/>
<accession>A0AAN7C2N1</accession>
<evidence type="ECO:0000256" key="1">
    <source>
        <dbReference type="ARBA" id="ARBA00010209"/>
    </source>
</evidence>
<dbReference type="CDD" id="cd13929">
    <property type="entry name" value="PT-DMATS_CymD"/>
    <property type="match status" value="1"/>
</dbReference>
<comment type="caution">
    <text evidence="4">The sequence shown here is derived from an EMBL/GenBank/DDBJ whole genome shotgun (WGS) entry which is preliminary data.</text>
</comment>